<evidence type="ECO:0000256" key="17">
    <source>
        <dbReference type="ARBA" id="ARBA00030571"/>
    </source>
</evidence>
<comment type="pathway">
    <text evidence="6">Cofactor biosynthesis; adenosylcobalamin biosynthesis; adenosylcobalamin from cob(II)yrinate a,c-diamide: step 5/7.</text>
</comment>
<evidence type="ECO:0000256" key="8">
    <source>
        <dbReference type="ARBA" id="ARBA00012016"/>
    </source>
</evidence>
<evidence type="ECO:0000256" key="10">
    <source>
        <dbReference type="ARBA" id="ARBA00022573"/>
    </source>
</evidence>
<dbReference type="UniPathway" id="UPA00148">
    <property type="reaction ID" value="UER00236"/>
</dbReference>
<comment type="pathway">
    <text evidence="5">Cofactor biosynthesis; adenosylcobalamin biosynthesis; adenosylcobalamin from cob(II)yrinate a,c-diamide: step 6/7.</text>
</comment>
<gene>
    <name evidence="18" type="primary">cobU_1</name>
    <name evidence="18" type="ORF">BGLFYP119_01810</name>
</gene>
<dbReference type="Gene3D" id="3.40.50.300">
    <property type="entry name" value="P-loop containing nucleotide triphosphate hydrolases"/>
    <property type="match status" value="1"/>
</dbReference>
<dbReference type="GO" id="GO:0005524">
    <property type="term" value="F:ATP binding"/>
    <property type="evidence" value="ECO:0007669"/>
    <property type="project" value="UniProtKB-KW"/>
</dbReference>
<dbReference type="AlphaFoldDB" id="A0A6N2TZ80"/>
<dbReference type="EC" id="2.7.7.62" evidence="9"/>
<comment type="catalytic activity">
    <reaction evidence="1">
        <text>adenosylcob(III)inamide + ATP = adenosylcob(III)inamide phosphate + ADP + H(+)</text>
        <dbReference type="Rhea" id="RHEA:15769"/>
        <dbReference type="ChEBI" id="CHEBI:2480"/>
        <dbReference type="ChEBI" id="CHEBI:15378"/>
        <dbReference type="ChEBI" id="CHEBI:30616"/>
        <dbReference type="ChEBI" id="CHEBI:58502"/>
        <dbReference type="ChEBI" id="CHEBI:456216"/>
        <dbReference type="EC" id="2.7.1.156"/>
    </reaction>
</comment>
<reference evidence="18" key="1">
    <citation type="submission" date="2019-11" db="EMBL/GenBank/DDBJ databases">
        <authorList>
            <person name="Feng L."/>
        </authorList>
    </citation>
    <scope>NUCLEOTIDE SEQUENCE</scope>
    <source>
        <strain evidence="18">BgluceraseaLFYP119</strain>
    </source>
</reference>
<name>A0A6N2TZ80_9FIRM</name>
<dbReference type="PANTHER" id="PTHR34848">
    <property type="match status" value="1"/>
</dbReference>
<dbReference type="InterPro" id="IPR003203">
    <property type="entry name" value="CobU/CobP"/>
</dbReference>
<evidence type="ECO:0000256" key="12">
    <source>
        <dbReference type="ARBA" id="ARBA00022741"/>
    </source>
</evidence>
<evidence type="ECO:0000256" key="4">
    <source>
        <dbReference type="ARBA" id="ARBA00003889"/>
    </source>
</evidence>
<evidence type="ECO:0000256" key="9">
    <source>
        <dbReference type="ARBA" id="ARBA00012523"/>
    </source>
</evidence>
<proteinExistence type="inferred from homology"/>
<evidence type="ECO:0000256" key="15">
    <source>
        <dbReference type="ARBA" id="ARBA00023134"/>
    </source>
</evidence>
<keyword evidence="12" id="KW-0547">Nucleotide-binding</keyword>
<keyword evidence="13" id="KW-0418">Kinase</keyword>
<comment type="function">
    <text evidence="4">Catalyzes ATP-dependent phosphorylation of adenosylcobinamide and addition of GMP to adenosylcobinamide phosphate.</text>
</comment>
<dbReference type="GO" id="GO:0008820">
    <property type="term" value="F:cobinamide phosphate guanylyltransferase activity"/>
    <property type="evidence" value="ECO:0007669"/>
    <property type="project" value="UniProtKB-EC"/>
</dbReference>
<dbReference type="EMBL" id="CACRST010000017">
    <property type="protein sequence ID" value="VYT10319.1"/>
    <property type="molecule type" value="Genomic_DNA"/>
</dbReference>
<evidence type="ECO:0000256" key="14">
    <source>
        <dbReference type="ARBA" id="ARBA00022840"/>
    </source>
</evidence>
<dbReference type="Pfam" id="PF02283">
    <property type="entry name" value="CobU"/>
    <property type="match status" value="1"/>
</dbReference>
<evidence type="ECO:0000256" key="5">
    <source>
        <dbReference type="ARBA" id="ARBA00004692"/>
    </source>
</evidence>
<evidence type="ECO:0000256" key="3">
    <source>
        <dbReference type="ARBA" id="ARBA00001522"/>
    </source>
</evidence>
<dbReference type="GO" id="GO:0043752">
    <property type="term" value="F:adenosylcobinamide kinase activity"/>
    <property type="evidence" value="ECO:0007669"/>
    <property type="project" value="UniProtKB-EC"/>
</dbReference>
<evidence type="ECO:0000256" key="13">
    <source>
        <dbReference type="ARBA" id="ARBA00022777"/>
    </source>
</evidence>
<evidence type="ECO:0000256" key="6">
    <source>
        <dbReference type="ARBA" id="ARBA00005159"/>
    </source>
</evidence>
<dbReference type="GO" id="GO:0005525">
    <property type="term" value="F:GTP binding"/>
    <property type="evidence" value="ECO:0007669"/>
    <property type="project" value="UniProtKB-KW"/>
</dbReference>
<dbReference type="PANTHER" id="PTHR34848:SF1">
    <property type="entry name" value="BIFUNCTIONAL ADENOSYLCOBALAMIN BIOSYNTHESIS PROTEIN COBU"/>
    <property type="match status" value="1"/>
</dbReference>
<dbReference type="EC" id="2.7.1.156" evidence="8"/>
<dbReference type="GO" id="GO:0009236">
    <property type="term" value="P:cobalamin biosynthetic process"/>
    <property type="evidence" value="ECO:0007669"/>
    <property type="project" value="UniProtKB-UniPathway"/>
</dbReference>
<evidence type="ECO:0000313" key="18">
    <source>
        <dbReference type="EMBL" id="VYT10319.1"/>
    </source>
</evidence>
<evidence type="ECO:0000256" key="11">
    <source>
        <dbReference type="ARBA" id="ARBA00022679"/>
    </source>
</evidence>
<keyword evidence="11 18" id="KW-0808">Transferase</keyword>
<evidence type="ECO:0000256" key="2">
    <source>
        <dbReference type="ARBA" id="ARBA00000711"/>
    </source>
</evidence>
<comment type="similarity">
    <text evidence="7">Belongs to the CobU/CobP family.</text>
</comment>
<comment type="catalytic activity">
    <reaction evidence="3">
        <text>adenosylcob(III)inamide + GTP = adenosylcob(III)inamide phosphate + GDP + H(+)</text>
        <dbReference type="Rhea" id="RHEA:15765"/>
        <dbReference type="ChEBI" id="CHEBI:2480"/>
        <dbReference type="ChEBI" id="CHEBI:15378"/>
        <dbReference type="ChEBI" id="CHEBI:37565"/>
        <dbReference type="ChEBI" id="CHEBI:58189"/>
        <dbReference type="ChEBI" id="CHEBI:58502"/>
        <dbReference type="EC" id="2.7.1.156"/>
    </reaction>
</comment>
<dbReference type="RefSeq" id="WP_156354140.1">
    <property type="nucleotide sequence ID" value="NZ_CACRST010000017.1"/>
</dbReference>
<comment type="catalytic activity">
    <reaction evidence="2">
        <text>adenosylcob(III)inamide phosphate + GTP + H(+) = adenosylcob(III)inamide-GDP + diphosphate</text>
        <dbReference type="Rhea" id="RHEA:22712"/>
        <dbReference type="ChEBI" id="CHEBI:15378"/>
        <dbReference type="ChEBI" id="CHEBI:33019"/>
        <dbReference type="ChEBI" id="CHEBI:37565"/>
        <dbReference type="ChEBI" id="CHEBI:58502"/>
        <dbReference type="ChEBI" id="CHEBI:60487"/>
        <dbReference type="EC" id="2.7.7.62"/>
    </reaction>
</comment>
<evidence type="ECO:0000256" key="16">
    <source>
        <dbReference type="ARBA" id="ARBA00029570"/>
    </source>
</evidence>
<dbReference type="InterPro" id="IPR027417">
    <property type="entry name" value="P-loop_NTPase"/>
</dbReference>
<organism evidence="18">
    <name type="scientific">Blautia glucerasea</name>
    <dbReference type="NCBI Taxonomy" id="536633"/>
    <lineage>
        <taxon>Bacteria</taxon>
        <taxon>Bacillati</taxon>
        <taxon>Bacillota</taxon>
        <taxon>Clostridia</taxon>
        <taxon>Lachnospirales</taxon>
        <taxon>Lachnospiraceae</taxon>
        <taxon>Blautia</taxon>
    </lineage>
</organism>
<evidence type="ECO:0000256" key="7">
    <source>
        <dbReference type="ARBA" id="ARBA00007490"/>
    </source>
</evidence>
<evidence type="ECO:0000256" key="1">
    <source>
        <dbReference type="ARBA" id="ARBA00000312"/>
    </source>
</evidence>
<keyword evidence="14" id="KW-0067">ATP-binding</keyword>
<keyword evidence="15" id="KW-0342">GTP-binding</keyword>
<keyword evidence="10" id="KW-0169">Cobalamin biosynthesis</keyword>
<protein>
    <recommendedName>
        <fullName evidence="16">Adenosylcobinamide kinase</fullName>
        <ecNumber evidence="8">2.7.1.156</ecNumber>
        <ecNumber evidence="9">2.7.7.62</ecNumber>
    </recommendedName>
    <alternativeName>
        <fullName evidence="17">Adenosylcobinamide-phosphate guanylyltransferase</fullName>
    </alternativeName>
</protein>
<accession>A0A6N2TZ80</accession>
<sequence>MEMMIGGAFQGKIFLAEKTYPHIKWVQGGEISEEELFKAEGVLEFHEFIRKELKEGRRTELLAKRLIRENPGVILVSDEVGYGVVPIDAFDRAYRESVGRICTELAAFCSKVTRVVCGIGTVIKDA</sequence>
<dbReference type="SUPFAM" id="SSF52540">
    <property type="entry name" value="P-loop containing nucleoside triphosphate hydrolases"/>
    <property type="match status" value="1"/>
</dbReference>